<evidence type="ECO:0000313" key="13">
    <source>
        <dbReference type="EMBL" id="OAH59569.1"/>
    </source>
</evidence>
<dbReference type="PANTHER" id="PTHR30182:SF1">
    <property type="entry name" value="L-SERINE DEHYDRATASE 1"/>
    <property type="match status" value="1"/>
</dbReference>
<dbReference type="NCBIfam" id="TIGR00718">
    <property type="entry name" value="sda_alpha"/>
    <property type="match status" value="1"/>
</dbReference>
<dbReference type="InterPro" id="IPR004642">
    <property type="entry name" value="Ser_deHydtase_asu"/>
</dbReference>
<evidence type="ECO:0000256" key="10">
    <source>
        <dbReference type="ARBA" id="ARBA00049406"/>
    </source>
</evidence>
<comment type="caution">
    <text evidence="13">The sequence shown here is derived from an EMBL/GenBank/DDBJ whole genome shotgun (WGS) entry which is preliminary data.</text>
</comment>
<dbReference type="InterPro" id="IPR005130">
    <property type="entry name" value="Ser_deHydtase-like_asu"/>
</dbReference>
<evidence type="ECO:0000256" key="4">
    <source>
        <dbReference type="ARBA" id="ARBA00022432"/>
    </source>
</evidence>
<dbReference type="InterPro" id="IPR051318">
    <property type="entry name" value="Fe-S_L-Ser"/>
</dbReference>
<reference evidence="13 14" key="1">
    <citation type="submission" date="2016-01" db="EMBL/GenBank/DDBJ databases">
        <title>Investigation of taxonomic status of Bacillus aminovorans.</title>
        <authorList>
            <person name="Verma A."/>
            <person name="Pal Y."/>
            <person name="Krishnamurthi S."/>
        </authorList>
    </citation>
    <scope>NUCLEOTIDE SEQUENCE [LARGE SCALE GENOMIC DNA]</scope>
    <source>
        <strain evidence="13 14">DSM 4337</strain>
    </source>
</reference>
<dbReference type="AlphaFoldDB" id="A0A177L1N8"/>
<dbReference type="OrthoDB" id="9805537at2"/>
<accession>A0A177L1N8</accession>
<evidence type="ECO:0000256" key="1">
    <source>
        <dbReference type="ARBA" id="ARBA00001966"/>
    </source>
</evidence>
<sequence length="293" mass="30805">MEIQSMKELIEACESEQKTIGEIMLMMEAEKSGRDKETIISLMEERLIKMKEAVDNGKKDTSAAPSGISGGDAVKMSDYERSGKSLTGDYISNAMTFSLATSESNARMGVIVATPTAGAAGILPGVLFSLHKNDGTSYKDLVMGLFTASMLGYVIANRSFISGAAGGCQAEVGSATAMAAGTIVELKGGTPKQVVHATAIAMKSLLGLVCDPVAGLVEVPCIKRNVIGTSIAFAAADLALAGVESRIPCDEVIEAMYKIGKEMPRTLRETALGGLAMTETGKRVKEELFCRKT</sequence>
<comment type="cofactor">
    <cofactor evidence="1 11">
        <name>[4Fe-4S] cluster</name>
        <dbReference type="ChEBI" id="CHEBI:49883"/>
    </cofactor>
</comment>
<keyword evidence="8 11" id="KW-0411">Iron-sulfur</keyword>
<dbReference type="GO" id="GO:0003941">
    <property type="term" value="F:L-serine ammonia-lyase activity"/>
    <property type="evidence" value="ECO:0007669"/>
    <property type="project" value="UniProtKB-UniRule"/>
</dbReference>
<evidence type="ECO:0000256" key="2">
    <source>
        <dbReference type="ARBA" id="ARBA00004742"/>
    </source>
</evidence>
<evidence type="ECO:0000256" key="8">
    <source>
        <dbReference type="ARBA" id="ARBA00023014"/>
    </source>
</evidence>
<proteinExistence type="inferred from homology"/>
<keyword evidence="6 11" id="KW-0479">Metal-binding</keyword>
<evidence type="ECO:0000256" key="5">
    <source>
        <dbReference type="ARBA" id="ARBA00022485"/>
    </source>
</evidence>
<keyword evidence="4 11" id="KW-0312">Gluconeogenesis</keyword>
<comment type="similarity">
    <text evidence="3 11">Belongs to the iron-sulfur dependent L-serine dehydratase family.</text>
</comment>
<keyword evidence="7 11" id="KW-0408">Iron</keyword>
<evidence type="ECO:0000256" key="9">
    <source>
        <dbReference type="ARBA" id="ARBA00023239"/>
    </source>
</evidence>
<evidence type="ECO:0000256" key="7">
    <source>
        <dbReference type="ARBA" id="ARBA00023004"/>
    </source>
</evidence>
<keyword evidence="9 11" id="KW-0456">Lyase</keyword>
<dbReference type="GO" id="GO:0051539">
    <property type="term" value="F:4 iron, 4 sulfur cluster binding"/>
    <property type="evidence" value="ECO:0007669"/>
    <property type="project" value="UniProtKB-UniRule"/>
</dbReference>
<comment type="catalytic activity">
    <reaction evidence="10 11">
        <text>L-serine = pyruvate + NH4(+)</text>
        <dbReference type="Rhea" id="RHEA:19169"/>
        <dbReference type="ChEBI" id="CHEBI:15361"/>
        <dbReference type="ChEBI" id="CHEBI:28938"/>
        <dbReference type="ChEBI" id="CHEBI:33384"/>
        <dbReference type="EC" id="4.3.1.17"/>
    </reaction>
</comment>
<name>A0A177L1N8_9BACI</name>
<organism evidence="13 14">
    <name type="scientific">Domibacillus aminovorans</name>
    <dbReference type="NCBI Taxonomy" id="29332"/>
    <lineage>
        <taxon>Bacteria</taxon>
        <taxon>Bacillati</taxon>
        <taxon>Bacillota</taxon>
        <taxon>Bacilli</taxon>
        <taxon>Bacillales</taxon>
        <taxon>Bacillaceae</taxon>
        <taxon>Domibacillus</taxon>
    </lineage>
</organism>
<dbReference type="EC" id="4.3.1.17" evidence="11"/>
<comment type="pathway">
    <text evidence="2">Carbohydrate biosynthesis; gluconeogenesis.</text>
</comment>
<dbReference type="Pfam" id="PF03313">
    <property type="entry name" value="SDH_alpha"/>
    <property type="match status" value="1"/>
</dbReference>
<evidence type="ECO:0000313" key="14">
    <source>
        <dbReference type="Proteomes" id="UP000077271"/>
    </source>
</evidence>
<dbReference type="PANTHER" id="PTHR30182">
    <property type="entry name" value="L-SERINE DEHYDRATASE"/>
    <property type="match status" value="1"/>
</dbReference>
<protein>
    <recommendedName>
        <fullName evidence="11">L-serine dehydratase</fullName>
        <ecNumber evidence="11">4.3.1.17</ecNumber>
    </recommendedName>
</protein>
<feature type="domain" description="Serine dehydratase-like alpha subunit" evidence="12">
    <location>
        <begin position="16"/>
        <end position="276"/>
    </location>
</feature>
<keyword evidence="5 11" id="KW-0004">4Fe-4S</keyword>
<dbReference type="EMBL" id="LQWZ01000001">
    <property type="protein sequence ID" value="OAH59569.1"/>
    <property type="molecule type" value="Genomic_DNA"/>
</dbReference>
<evidence type="ECO:0000259" key="12">
    <source>
        <dbReference type="Pfam" id="PF03313"/>
    </source>
</evidence>
<gene>
    <name evidence="13" type="ORF">AWH48_00230</name>
</gene>
<dbReference type="RefSeq" id="WP_018392062.1">
    <property type="nucleotide sequence ID" value="NZ_LQWZ01000001.1"/>
</dbReference>
<evidence type="ECO:0000256" key="11">
    <source>
        <dbReference type="RuleBase" id="RU366059"/>
    </source>
</evidence>
<dbReference type="Proteomes" id="UP000077271">
    <property type="component" value="Unassembled WGS sequence"/>
</dbReference>
<evidence type="ECO:0000256" key="3">
    <source>
        <dbReference type="ARBA" id="ARBA00008636"/>
    </source>
</evidence>
<dbReference type="GO" id="GO:0046872">
    <property type="term" value="F:metal ion binding"/>
    <property type="evidence" value="ECO:0007669"/>
    <property type="project" value="UniProtKB-KW"/>
</dbReference>
<dbReference type="GO" id="GO:0006094">
    <property type="term" value="P:gluconeogenesis"/>
    <property type="evidence" value="ECO:0007669"/>
    <property type="project" value="UniProtKB-KW"/>
</dbReference>
<evidence type="ECO:0000256" key="6">
    <source>
        <dbReference type="ARBA" id="ARBA00022723"/>
    </source>
</evidence>